<keyword evidence="3" id="KW-1185">Reference proteome</keyword>
<proteinExistence type="predicted"/>
<keyword evidence="1" id="KW-0812">Transmembrane</keyword>
<keyword evidence="1" id="KW-0472">Membrane</keyword>
<protein>
    <submittedName>
        <fullName evidence="2">Uncharacterized protein</fullName>
    </submittedName>
</protein>
<sequence length="229" mass="25828">MSNTLVVGLFAGCMIGFILSMLAGAFGVGTIQAVPPWLQGVFSGFATFVSIYAVYLVSETLRATGDTLSATQDMAKQQAETNIAQTRAWLHVHDFGYEANEETFHEGEYEVYDRIWVSLRNFGNTPALNVSVNKAIKFYSGGADDAANSKHDPFLKLPSEPVRFSAVPPEKNTKTIYFAFPSSEWPRQYEEAVFELEVTYLVMPSRGEIFEKFRFKFCFYEDQAWLELQ</sequence>
<reference evidence="2 3" key="1">
    <citation type="submission" date="2023-02" db="EMBL/GenBank/DDBJ databases">
        <title>Whole genome sequenc of Paracoccus marcusii MBLB0836.</title>
        <authorList>
            <person name="Seo M.-J."/>
            <person name="Cho E.-S."/>
            <person name="Hwang C.Y."/>
        </authorList>
    </citation>
    <scope>NUCLEOTIDE SEQUENCE [LARGE SCALE GENOMIC DNA]</scope>
    <source>
        <strain evidence="2 3">MBLB0836</strain>
    </source>
</reference>
<evidence type="ECO:0000256" key="1">
    <source>
        <dbReference type="SAM" id="Phobius"/>
    </source>
</evidence>
<dbReference type="Proteomes" id="UP001216899">
    <property type="component" value="Chromosome"/>
</dbReference>
<dbReference type="RefSeq" id="WP_273742811.1">
    <property type="nucleotide sequence ID" value="NZ_CP117466.1"/>
</dbReference>
<name>A0ABY7UPQ8_9RHOB</name>
<organism evidence="2 3">
    <name type="scientific">Paracoccus marcusii</name>
    <dbReference type="NCBI Taxonomy" id="59779"/>
    <lineage>
        <taxon>Bacteria</taxon>
        <taxon>Pseudomonadati</taxon>
        <taxon>Pseudomonadota</taxon>
        <taxon>Alphaproteobacteria</taxon>
        <taxon>Rhodobacterales</taxon>
        <taxon>Paracoccaceae</taxon>
        <taxon>Paracoccus</taxon>
    </lineage>
</organism>
<evidence type="ECO:0000313" key="3">
    <source>
        <dbReference type="Proteomes" id="UP001216899"/>
    </source>
</evidence>
<evidence type="ECO:0000313" key="2">
    <source>
        <dbReference type="EMBL" id="WDA11588.1"/>
    </source>
</evidence>
<gene>
    <name evidence="2" type="ORF">PRL19_09765</name>
</gene>
<keyword evidence="1" id="KW-1133">Transmembrane helix</keyword>
<feature type="transmembrane region" description="Helical" evidence="1">
    <location>
        <begin position="37"/>
        <end position="57"/>
    </location>
</feature>
<accession>A0ABY7UPQ8</accession>
<dbReference type="EMBL" id="CP117466">
    <property type="protein sequence ID" value="WDA11588.1"/>
    <property type="molecule type" value="Genomic_DNA"/>
</dbReference>